<dbReference type="EMBL" id="SDRB02006719">
    <property type="protein sequence ID" value="THG12237.1"/>
    <property type="molecule type" value="Genomic_DNA"/>
</dbReference>
<evidence type="ECO:0000256" key="2">
    <source>
        <dbReference type="SAM" id="Phobius"/>
    </source>
</evidence>
<reference evidence="3 4" key="1">
    <citation type="journal article" date="2018" name="Proc. Natl. Acad. Sci. U.S.A.">
        <title>Draft genome sequence of Camellia sinensis var. sinensis provides insights into the evolution of the tea genome and tea quality.</title>
        <authorList>
            <person name="Wei C."/>
            <person name="Yang H."/>
            <person name="Wang S."/>
            <person name="Zhao J."/>
            <person name="Liu C."/>
            <person name="Gao L."/>
            <person name="Xia E."/>
            <person name="Lu Y."/>
            <person name="Tai Y."/>
            <person name="She G."/>
            <person name="Sun J."/>
            <person name="Cao H."/>
            <person name="Tong W."/>
            <person name="Gao Q."/>
            <person name="Li Y."/>
            <person name="Deng W."/>
            <person name="Jiang X."/>
            <person name="Wang W."/>
            <person name="Chen Q."/>
            <person name="Zhang S."/>
            <person name="Li H."/>
            <person name="Wu J."/>
            <person name="Wang P."/>
            <person name="Li P."/>
            <person name="Shi C."/>
            <person name="Zheng F."/>
            <person name="Jian J."/>
            <person name="Huang B."/>
            <person name="Shan D."/>
            <person name="Shi M."/>
            <person name="Fang C."/>
            <person name="Yue Y."/>
            <person name="Li F."/>
            <person name="Li D."/>
            <person name="Wei S."/>
            <person name="Han B."/>
            <person name="Jiang C."/>
            <person name="Yin Y."/>
            <person name="Xia T."/>
            <person name="Zhang Z."/>
            <person name="Bennetzen J.L."/>
            <person name="Zhao S."/>
            <person name="Wan X."/>
        </authorList>
    </citation>
    <scope>NUCLEOTIDE SEQUENCE [LARGE SCALE GENOMIC DNA]</scope>
    <source>
        <strain evidence="4">cv. Shuchazao</strain>
        <tissue evidence="3">Leaf</tissue>
    </source>
</reference>
<feature type="transmembrane region" description="Helical" evidence="2">
    <location>
        <begin position="6"/>
        <end position="26"/>
    </location>
</feature>
<accession>A0A4V3WNE6</accession>
<gene>
    <name evidence="3" type="ORF">TEA_004401</name>
</gene>
<proteinExistence type="inferred from homology"/>
<keyword evidence="2" id="KW-1133">Transmembrane helix</keyword>
<evidence type="ECO:0000256" key="1">
    <source>
        <dbReference type="ARBA" id="ARBA00044504"/>
    </source>
</evidence>
<evidence type="ECO:0000313" key="3">
    <source>
        <dbReference type="EMBL" id="THG12237.1"/>
    </source>
</evidence>
<dbReference type="AlphaFoldDB" id="A0A4V3WNE6"/>
<name>A0A4V3WNE6_CAMSN</name>
<dbReference type="Gene3D" id="1.20.1250.20">
    <property type="entry name" value="MFS general substrate transporter like domains"/>
    <property type="match status" value="1"/>
</dbReference>
<organism evidence="3 4">
    <name type="scientific">Camellia sinensis var. sinensis</name>
    <name type="common">China tea</name>
    <dbReference type="NCBI Taxonomy" id="542762"/>
    <lineage>
        <taxon>Eukaryota</taxon>
        <taxon>Viridiplantae</taxon>
        <taxon>Streptophyta</taxon>
        <taxon>Embryophyta</taxon>
        <taxon>Tracheophyta</taxon>
        <taxon>Spermatophyta</taxon>
        <taxon>Magnoliopsida</taxon>
        <taxon>eudicotyledons</taxon>
        <taxon>Gunneridae</taxon>
        <taxon>Pentapetalae</taxon>
        <taxon>asterids</taxon>
        <taxon>Ericales</taxon>
        <taxon>Theaceae</taxon>
        <taxon>Camellia</taxon>
    </lineage>
</organism>
<feature type="transmembrane region" description="Helical" evidence="2">
    <location>
        <begin position="130"/>
        <end position="148"/>
    </location>
</feature>
<keyword evidence="2" id="KW-0812">Transmembrane</keyword>
<protein>
    <submittedName>
        <fullName evidence="3">Uncharacterized protein</fullName>
    </submittedName>
</protein>
<feature type="transmembrane region" description="Helical" evidence="2">
    <location>
        <begin position="199"/>
        <end position="222"/>
    </location>
</feature>
<dbReference type="Proteomes" id="UP000306102">
    <property type="component" value="Unassembled WGS sequence"/>
</dbReference>
<sequence>MIVLIWADILAGYAMLVMMTYLTNVWKINLTHAAGIINIWGDQCLEDQFDARCWNYKHLGRHSFHNAARLCLPSRYVHGTLCNAPVLQHRLLYSIILANKTLEEQEKTRWRLCRVTEVEETKIGIRIIPMWLPFIACGIITSIGNTFFLEQANHMNRKLGRLNLPLPILLMFYDFPKSQFAKLYFTLTKNRSKAGLKHYAPPIGIAASMTFAILTCITAASVET</sequence>
<comment type="caution">
    <text evidence="3">The sequence shown here is derived from an EMBL/GenBank/DDBJ whole genome shotgun (WGS) entry which is preliminary data.</text>
</comment>
<keyword evidence="4" id="KW-1185">Reference proteome</keyword>
<evidence type="ECO:0000313" key="4">
    <source>
        <dbReference type="Proteomes" id="UP000306102"/>
    </source>
</evidence>
<comment type="similarity">
    <text evidence="1">Belongs to the major facilitator superfamily. Phosphate:H(+) symporter (TC 2.A.1.9) family.</text>
</comment>
<dbReference type="PANTHER" id="PTHR11654">
    <property type="entry name" value="OLIGOPEPTIDE TRANSPORTER-RELATED"/>
    <property type="match status" value="1"/>
</dbReference>
<dbReference type="InterPro" id="IPR036259">
    <property type="entry name" value="MFS_trans_sf"/>
</dbReference>
<keyword evidence="2" id="KW-0472">Membrane</keyword>